<dbReference type="EMBL" id="CP049838">
    <property type="protein sequence ID" value="QJT02839.1"/>
    <property type="molecule type" value="Genomic_DNA"/>
</dbReference>
<dbReference type="RefSeq" id="WP_171398324.1">
    <property type="nucleotide sequence ID" value="NZ_CP049838.1"/>
</dbReference>
<organism evidence="2 3">
    <name type="scientific">Streptomyces asoensis</name>
    <dbReference type="NCBI Taxonomy" id="249586"/>
    <lineage>
        <taxon>Bacteria</taxon>
        <taxon>Bacillati</taxon>
        <taxon>Actinomycetota</taxon>
        <taxon>Actinomycetes</taxon>
        <taxon>Kitasatosporales</taxon>
        <taxon>Streptomycetaceae</taxon>
        <taxon>Streptomyces</taxon>
    </lineage>
</organism>
<dbReference type="Proteomes" id="UP000502665">
    <property type="component" value="Chromosome"/>
</dbReference>
<feature type="region of interest" description="Disordered" evidence="1">
    <location>
        <begin position="77"/>
        <end position="96"/>
    </location>
</feature>
<feature type="compositionally biased region" description="Low complexity" evidence="1">
    <location>
        <begin position="80"/>
        <end position="94"/>
    </location>
</feature>
<keyword evidence="3" id="KW-1185">Reference proteome</keyword>
<evidence type="ECO:0000256" key="1">
    <source>
        <dbReference type="SAM" id="MobiDB-lite"/>
    </source>
</evidence>
<evidence type="ECO:0000313" key="3">
    <source>
        <dbReference type="Proteomes" id="UP000502665"/>
    </source>
</evidence>
<accession>A0A6M4WRQ3</accession>
<reference evidence="2" key="1">
    <citation type="submission" date="2020-03" db="EMBL/GenBank/DDBJ databases">
        <title>Molecular networking-based the target discovery of potent antiproliferative macrolactams: 5/6/7/16 polycyclic ansamycins and glycosylated trienomycin from Streptomyces cacaoi subsp. asoensis.</title>
        <authorList>
            <person name="Liu L.-L."/>
        </authorList>
    </citation>
    <scope>NUCLEOTIDE SEQUENCE [LARGE SCALE GENOMIC DNA]</scope>
    <source>
        <strain evidence="2">H2S5</strain>
    </source>
</reference>
<proteinExistence type="predicted"/>
<name>A0A6M4WRQ3_9ACTN</name>
<evidence type="ECO:0000313" key="2">
    <source>
        <dbReference type="EMBL" id="QJT02839.1"/>
    </source>
</evidence>
<gene>
    <name evidence="2" type="ORF">G9272_23180</name>
</gene>
<protein>
    <submittedName>
        <fullName evidence="2">Uncharacterized protein</fullName>
    </submittedName>
</protein>
<dbReference type="AlphaFoldDB" id="A0A6M4WRQ3"/>
<sequence>MDADENRSIKFANANLHNALYLGVLSGDRDVSVVGWLRTTPDALSKAAAAWGEFRQGLHADPALNIRPHDRLRARKLAAGQGRSRGTSGRPGPSKAEKWSYRYVLRRGIDVIAALPGTTVGTACGHGLHATATTDALLKTLARRQAVEETTALAVIRMSSAVTAYHRLTPGLEPTSLDALPYGTAEVDSLLEPAEFVAYCAYRHWARLHNRRLLPNWFPELLPGADGPLEFGSEAASR</sequence>